<dbReference type="InterPro" id="IPR000326">
    <property type="entry name" value="PAP2/HPO"/>
</dbReference>
<dbReference type="EMBL" id="JANIDV010000001">
    <property type="protein sequence ID" value="MCX5615755.1"/>
    <property type="molecule type" value="Genomic_DNA"/>
</dbReference>
<dbReference type="Pfam" id="PF01569">
    <property type="entry name" value="PAP2"/>
    <property type="match status" value="1"/>
</dbReference>
<accession>A0ABT3W9I6</accession>
<keyword evidence="3" id="KW-1185">Reference proteome</keyword>
<proteinExistence type="predicted"/>
<dbReference type="PIRSF" id="PIRSF000897">
    <property type="entry name" value="Acid_Ptase_ClsA"/>
    <property type="match status" value="1"/>
</dbReference>
<dbReference type="InterPro" id="IPR001011">
    <property type="entry name" value="Acid_Pase_classA_bac"/>
</dbReference>
<name>A0ABT3W9I6_9PROT</name>
<gene>
    <name evidence="2" type="ORF">NQF87_02005</name>
</gene>
<comment type="caution">
    <text evidence="2">The sequence shown here is derived from an EMBL/GenBank/DDBJ whole genome shotgun (WGS) entry which is preliminary data.</text>
</comment>
<evidence type="ECO:0000259" key="1">
    <source>
        <dbReference type="SMART" id="SM00014"/>
    </source>
</evidence>
<reference evidence="2" key="1">
    <citation type="submission" date="2022-07" db="EMBL/GenBank/DDBJ databases">
        <title>Bombella genomes.</title>
        <authorList>
            <person name="Harer L."/>
            <person name="Styblova S."/>
            <person name="Ehrmann M."/>
        </authorList>
    </citation>
    <scope>NUCLEOTIDE SEQUENCE</scope>
    <source>
        <strain evidence="2">TMW 2.2559</strain>
    </source>
</reference>
<evidence type="ECO:0000313" key="3">
    <source>
        <dbReference type="Proteomes" id="UP001165633"/>
    </source>
</evidence>
<feature type="domain" description="Phosphatidic acid phosphatase type 2/haloperoxidase" evidence="1">
    <location>
        <begin position="102"/>
        <end position="210"/>
    </location>
</feature>
<dbReference type="InterPro" id="IPR036938">
    <property type="entry name" value="PAP2/HPO_sf"/>
</dbReference>
<dbReference type="PRINTS" id="PR00483">
    <property type="entry name" value="BACPHPHTASE"/>
</dbReference>
<dbReference type="SUPFAM" id="SSF48317">
    <property type="entry name" value="Acid phosphatase/Vanadium-dependent haloperoxidase"/>
    <property type="match status" value="1"/>
</dbReference>
<evidence type="ECO:0000313" key="2">
    <source>
        <dbReference type="EMBL" id="MCX5615755.1"/>
    </source>
</evidence>
<organism evidence="2 3">
    <name type="scientific">Bombella dulcis</name>
    <dbReference type="NCBI Taxonomy" id="2967339"/>
    <lineage>
        <taxon>Bacteria</taxon>
        <taxon>Pseudomonadati</taxon>
        <taxon>Pseudomonadota</taxon>
        <taxon>Alphaproteobacteria</taxon>
        <taxon>Acetobacterales</taxon>
        <taxon>Acetobacteraceae</taxon>
        <taxon>Bombella</taxon>
    </lineage>
</organism>
<dbReference type="SMART" id="SM00014">
    <property type="entry name" value="acidPPc"/>
    <property type="match status" value="1"/>
</dbReference>
<sequence length="211" mass="24449">MLPLAAVMTVIIGLAGYCGWSSGYHVLGPQAAWIIPPPQPDSAKAQEDKRIYFETRKLAGSLRWQRAAFEANLSDSETVQLFLNRSRIQMTPGENKEFLLYLQKAQKLAYVAMKREKNIWHRRRPFIDYGGAVCTFNYEHFFTNWSYPSGHTVRAYTIALILSEMYPSRREILLKQAYEFAESRIICGMHWKSDIKGGEEFAYKLVRKIIR</sequence>
<protein>
    <submittedName>
        <fullName evidence="2">Phosphatase PAP2 family protein</fullName>
    </submittedName>
</protein>
<dbReference type="RefSeq" id="WP_266126744.1">
    <property type="nucleotide sequence ID" value="NZ_JANIDV010000001.1"/>
</dbReference>
<dbReference type="Proteomes" id="UP001165633">
    <property type="component" value="Unassembled WGS sequence"/>
</dbReference>
<dbReference type="Gene3D" id="1.20.144.10">
    <property type="entry name" value="Phosphatidic acid phosphatase type 2/haloperoxidase"/>
    <property type="match status" value="1"/>
</dbReference>